<dbReference type="AlphaFoldDB" id="A0A8T2PNM6"/>
<accession>A0A8T2PNM6</accession>
<proteinExistence type="predicted"/>
<evidence type="ECO:0000256" key="1">
    <source>
        <dbReference type="SAM" id="MobiDB-lite"/>
    </source>
</evidence>
<reference evidence="2" key="1">
    <citation type="thesis" date="2021" institute="BYU ScholarsArchive" country="Provo, UT, USA">
        <title>Applications of and Algorithms for Genome Assembly and Genomic Analyses with an Emphasis on Marine Teleosts.</title>
        <authorList>
            <person name="Pickett B.D."/>
        </authorList>
    </citation>
    <scope>NUCLEOTIDE SEQUENCE</scope>
    <source>
        <strain evidence="2">HI-2016</strain>
    </source>
</reference>
<dbReference type="Proteomes" id="UP000824540">
    <property type="component" value="Unassembled WGS sequence"/>
</dbReference>
<feature type="region of interest" description="Disordered" evidence="1">
    <location>
        <begin position="65"/>
        <end position="104"/>
    </location>
</feature>
<feature type="compositionally biased region" description="Low complexity" evidence="1">
    <location>
        <begin position="28"/>
        <end position="47"/>
    </location>
</feature>
<feature type="region of interest" description="Disordered" evidence="1">
    <location>
        <begin position="1"/>
        <end position="47"/>
    </location>
</feature>
<protein>
    <submittedName>
        <fullName evidence="2">Uncharacterized protein</fullName>
    </submittedName>
</protein>
<evidence type="ECO:0000313" key="2">
    <source>
        <dbReference type="EMBL" id="KAG9352157.1"/>
    </source>
</evidence>
<sequence length="120" mass="12784">MDESSSHPPNTLPNGNVLQDPSLSMAEAADCVGSSSASSVHSFSDSTAAAMAPTTLEDLVEEEDVFFSESNNAGRDGTERNSADGSVTIPVLKEGPMTETSSQMENEFLHLTIRKQVSYR</sequence>
<dbReference type="EMBL" id="JAFBMS010000005">
    <property type="protein sequence ID" value="KAG9352157.1"/>
    <property type="molecule type" value="Genomic_DNA"/>
</dbReference>
<comment type="caution">
    <text evidence="2">The sequence shown here is derived from an EMBL/GenBank/DDBJ whole genome shotgun (WGS) entry which is preliminary data.</text>
</comment>
<evidence type="ECO:0000313" key="3">
    <source>
        <dbReference type="Proteomes" id="UP000824540"/>
    </source>
</evidence>
<dbReference type="OrthoDB" id="8945100at2759"/>
<name>A0A8T2PNM6_9TELE</name>
<keyword evidence="3" id="KW-1185">Reference proteome</keyword>
<feature type="compositionally biased region" description="Polar residues" evidence="1">
    <location>
        <begin position="1"/>
        <end position="22"/>
    </location>
</feature>
<gene>
    <name evidence="2" type="ORF">JZ751_020570</name>
</gene>
<organism evidence="2 3">
    <name type="scientific">Albula glossodonta</name>
    <name type="common">roundjaw bonefish</name>
    <dbReference type="NCBI Taxonomy" id="121402"/>
    <lineage>
        <taxon>Eukaryota</taxon>
        <taxon>Metazoa</taxon>
        <taxon>Chordata</taxon>
        <taxon>Craniata</taxon>
        <taxon>Vertebrata</taxon>
        <taxon>Euteleostomi</taxon>
        <taxon>Actinopterygii</taxon>
        <taxon>Neopterygii</taxon>
        <taxon>Teleostei</taxon>
        <taxon>Albuliformes</taxon>
        <taxon>Albulidae</taxon>
        <taxon>Albula</taxon>
    </lineage>
</organism>